<dbReference type="Proteomes" id="UP000076630">
    <property type="component" value="Unassembled WGS sequence"/>
</dbReference>
<evidence type="ECO:0000313" key="2">
    <source>
        <dbReference type="Proteomes" id="UP000076630"/>
    </source>
</evidence>
<evidence type="ECO:0000313" key="1">
    <source>
        <dbReference type="EMBL" id="KZE79513.1"/>
    </source>
</evidence>
<comment type="caution">
    <text evidence="1">The sequence shown here is derived from an EMBL/GenBank/DDBJ whole genome shotgun (WGS) entry which is preliminary data.</text>
</comment>
<name>A0A163YJC3_9FLAO</name>
<sequence>MAADIVRGKRTIKLSKKGDTLTTMLISDRPLVAKYQNGSVIGSWAEDNNNRTVYAQVLTSLSNTPLSTAQLNTIVWVFNGNVIQEDDKRFQRTLYNIGSTQVPALKIKDDIMNDIETTSSIEFKANAYSGGFTTPINAMINVTRENITANTYTAYIIDANGRGATITTQYPEVTLKAILEKGGIEITTGLTYQWHKATLDESLDLANDSIKDSRILLPGKTSSTIVLTAKDVQSFDTYTCDIFEDGKLVKTAMISVRDETDPTELQYNVTGSEYDLQPGQQVVYKPKVVYRGTTNIVPGTFIYKYQKIKPDGSMIGSQATGDSYAVKYSDIETLGLEEINILFEAEEK</sequence>
<proteinExistence type="predicted"/>
<dbReference type="RefSeq" id="WP_038987784.1">
    <property type="nucleotide sequence ID" value="NZ_JWJO01000065.1"/>
</dbReference>
<dbReference type="AlphaFoldDB" id="A0A163YJC3"/>
<protein>
    <submittedName>
        <fullName evidence="1">Uncharacterized protein</fullName>
    </submittedName>
</protein>
<dbReference type="EMBL" id="LQNU01000060">
    <property type="protein sequence ID" value="KZE79513.1"/>
    <property type="molecule type" value="Genomic_DNA"/>
</dbReference>
<organism evidence="1 2">
    <name type="scientific">Myroides marinus</name>
    <dbReference type="NCBI Taxonomy" id="703342"/>
    <lineage>
        <taxon>Bacteria</taxon>
        <taxon>Pseudomonadati</taxon>
        <taxon>Bacteroidota</taxon>
        <taxon>Flavobacteriia</taxon>
        <taxon>Flavobacteriales</taxon>
        <taxon>Flavobacteriaceae</taxon>
        <taxon>Myroides</taxon>
    </lineage>
</organism>
<reference evidence="1 2" key="1">
    <citation type="submission" date="2016-01" db="EMBL/GenBank/DDBJ databases">
        <title>Whole genome sequencing of Myroides marinus L41.</title>
        <authorList>
            <person name="Hong K.W."/>
        </authorList>
    </citation>
    <scope>NUCLEOTIDE SEQUENCE [LARGE SCALE GENOMIC DNA]</scope>
    <source>
        <strain evidence="1 2">L41</strain>
    </source>
</reference>
<keyword evidence="2" id="KW-1185">Reference proteome</keyword>
<accession>A0A163YJC3</accession>
<gene>
    <name evidence="1" type="ORF">AV926_11910</name>
</gene>
<dbReference type="OrthoDB" id="1437881at2"/>